<reference evidence="1" key="2">
    <citation type="submission" date="2021-01" db="EMBL/GenBank/DDBJ databases">
        <authorList>
            <person name="Schikora-Tamarit M.A."/>
        </authorList>
    </citation>
    <scope>NUCLEOTIDE SEQUENCE</scope>
    <source>
        <strain evidence="1">NCAIM Y.01608</strain>
    </source>
</reference>
<evidence type="ECO:0000313" key="1">
    <source>
        <dbReference type="EMBL" id="KAH3667599.1"/>
    </source>
</evidence>
<dbReference type="EMBL" id="JAEUBD010001062">
    <property type="protein sequence ID" value="KAH3667599.1"/>
    <property type="molecule type" value="Genomic_DNA"/>
</dbReference>
<keyword evidence="2" id="KW-1185">Reference proteome</keyword>
<dbReference type="Proteomes" id="UP000788993">
    <property type="component" value="Unassembled WGS sequence"/>
</dbReference>
<reference evidence="1" key="1">
    <citation type="journal article" date="2021" name="Open Biol.">
        <title>Shared evolutionary footprints suggest mitochondrial oxidative damage underlies multiple complex I losses in fungi.</title>
        <authorList>
            <person name="Schikora-Tamarit M.A."/>
            <person name="Marcet-Houben M."/>
            <person name="Nosek J."/>
            <person name="Gabaldon T."/>
        </authorList>
    </citation>
    <scope>NUCLEOTIDE SEQUENCE</scope>
    <source>
        <strain evidence="1">NCAIM Y.01608</strain>
    </source>
</reference>
<gene>
    <name evidence="1" type="ORF">OGATHE_003122</name>
</gene>
<proteinExistence type="predicted"/>
<sequence length="479" mass="52419">MAASWTAQGSWSGLGELNWVPDEEDRRVVVHKVQVSVFCVEFGSKSPWVSGCVCRTFFSTHSGESGENSCLLTNSVEELGTANIGNVVGHFKHTVSSGTLGVHHSLWNSFSVKVGECVNELEVLQEQWTNWRGILVARGIQRDPLGGEGIRHGTTLRILVHCNLGVSNCIQVLDHNAVVDFSAQLVVVQNLVRRNHVVHHRRLGDLLGPELSRRREIVSVVVSQMVVRCNGNWPNSRIDQKLCQHRLQLGLTALEVVSANVGAVIFGKLNNSRNESVLWTSVDVRDVLQDTGHGKHRARRDLLVVLLDGLEQDDDLVELVGGLEVADILSDLLNMAPLAGGVNLTVNSVEAVICSFVLVGSNEVWVINRLQRHDLLHLLFELLLKVVLQDLCLLHGDSEIVAVDVPAANDKIVRVHHRKQRIEGSIHILALGVDAELDGGRLSDRAVVIGSLEPLFCVELQLVPVGKDGSNKRGSVVSS</sequence>
<accession>A0A9P8P9W9</accession>
<protein>
    <submittedName>
        <fullName evidence="1">Uncharacterized protein</fullName>
    </submittedName>
</protein>
<dbReference type="AlphaFoldDB" id="A0A9P8P9W9"/>
<organism evidence="1 2">
    <name type="scientific">Ogataea polymorpha</name>
    <dbReference type="NCBI Taxonomy" id="460523"/>
    <lineage>
        <taxon>Eukaryota</taxon>
        <taxon>Fungi</taxon>
        <taxon>Dikarya</taxon>
        <taxon>Ascomycota</taxon>
        <taxon>Saccharomycotina</taxon>
        <taxon>Pichiomycetes</taxon>
        <taxon>Pichiales</taxon>
        <taxon>Pichiaceae</taxon>
        <taxon>Ogataea</taxon>
    </lineage>
</organism>
<comment type="caution">
    <text evidence="1">The sequence shown here is derived from an EMBL/GenBank/DDBJ whole genome shotgun (WGS) entry which is preliminary data.</text>
</comment>
<evidence type="ECO:0000313" key="2">
    <source>
        <dbReference type="Proteomes" id="UP000788993"/>
    </source>
</evidence>
<name>A0A9P8P9W9_9ASCO</name>